<feature type="region of interest" description="Disordered" evidence="1">
    <location>
        <begin position="211"/>
        <end position="251"/>
    </location>
</feature>
<dbReference type="EMBL" id="JBHSGB010000006">
    <property type="protein sequence ID" value="MFC4654991.1"/>
    <property type="molecule type" value="Genomic_DNA"/>
</dbReference>
<organism evidence="2 3">
    <name type="scientific">Rheinheimera marina</name>
    <dbReference type="NCBI Taxonomy" id="1774958"/>
    <lineage>
        <taxon>Bacteria</taxon>
        <taxon>Pseudomonadati</taxon>
        <taxon>Pseudomonadota</taxon>
        <taxon>Gammaproteobacteria</taxon>
        <taxon>Chromatiales</taxon>
        <taxon>Chromatiaceae</taxon>
        <taxon>Rheinheimera</taxon>
    </lineage>
</organism>
<reference evidence="3" key="1">
    <citation type="journal article" date="2019" name="Int. J. Syst. Evol. Microbiol.">
        <title>The Global Catalogue of Microorganisms (GCM) 10K type strain sequencing project: providing services to taxonomists for standard genome sequencing and annotation.</title>
        <authorList>
            <consortium name="The Broad Institute Genomics Platform"/>
            <consortium name="The Broad Institute Genome Sequencing Center for Infectious Disease"/>
            <person name="Wu L."/>
            <person name="Ma J."/>
        </authorList>
    </citation>
    <scope>NUCLEOTIDE SEQUENCE [LARGE SCALE GENOMIC DNA]</scope>
    <source>
        <strain evidence="3">DT28</strain>
    </source>
</reference>
<evidence type="ECO:0000313" key="2">
    <source>
        <dbReference type="EMBL" id="MFC4654991.1"/>
    </source>
</evidence>
<dbReference type="RefSeq" id="WP_377333218.1">
    <property type="nucleotide sequence ID" value="NZ_JBHSGB010000006.1"/>
</dbReference>
<evidence type="ECO:0000256" key="1">
    <source>
        <dbReference type="SAM" id="MobiDB-lite"/>
    </source>
</evidence>
<dbReference type="Gene3D" id="3.40.50.300">
    <property type="entry name" value="P-loop containing nucleotide triphosphate hydrolases"/>
    <property type="match status" value="1"/>
</dbReference>
<keyword evidence="3" id="KW-1185">Reference proteome</keyword>
<dbReference type="SUPFAM" id="SSF52540">
    <property type="entry name" value="P-loop containing nucleoside triphosphate hydrolases"/>
    <property type="match status" value="1"/>
</dbReference>
<protein>
    <submittedName>
        <fullName evidence="2">Recombinase RecA</fullName>
    </submittedName>
</protein>
<dbReference type="PIRSF" id="PIRSF037290">
    <property type="entry name" value="UCP037290"/>
    <property type="match status" value="1"/>
</dbReference>
<name>A0ABV9JLA6_9GAMM</name>
<evidence type="ECO:0000313" key="3">
    <source>
        <dbReference type="Proteomes" id="UP001595962"/>
    </source>
</evidence>
<comment type="caution">
    <text evidence="2">The sequence shown here is derived from an EMBL/GenBank/DDBJ whole genome shotgun (WGS) entry which is preliminary data.</text>
</comment>
<dbReference type="Proteomes" id="UP001595962">
    <property type="component" value="Unassembled WGS sequence"/>
</dbReference>
<gene>
    <name evidence="2" type="ORF">ACFO3I_08195</name>
</gene>
<accession>A0ABV9JLA6</accession>
<feature type="compositionally biased region" description="Basic residues" evidence="1">
    <location>
        <begin position="231"/>
        <end position="240"/>
    </location>
</feature>
<sequence>MHPLLQQLQNKQWLWQGGQTQAPFGQLCASGWPQLDQWLGGGWPQQGMLSLHSATGVGELQLLGRLLDSGNRLLAFINPPAQLGAEAWQGQPLSQLWQLQARKSADALWAAEQCLLSGSCHTVLLWQNQLELRQHKRLQLAAQQGQSLLLLLQHQATTPLALPWDLSLQLQPQADALQLQMLRRKGFARPDPFKLSWSALFPQFFPASPFAQQQPETEQSPHKPQGGAKAPSRKRSRQRIRLNLLWPADHA</sequence>
<proteinExistence type="predicted"/>
<dbReference type="InterPro" id="IPR017166">
    <property type="entry name" value="UCP037290"/>
</dbReference>
<dbReference type="InterPro" id="IPR027417">
    <property type="entry name" value="P-loop_NTPase"/>
</dbReference>